<accession>A0A7T8K1Y7</accession>
<dbReference type="EMBL" id="CP045895">
    <property type="protein sequence ID" value="QQP49241.1"/>
    <property type="molecule type" value="Genomic_DNA"/>
</dbReference>
<evidence type="ECO:0000313" key="3">
    <source>
        <dbReference type="EMBL" id="QQP49241.1"/>
    </source>
</evidence>
<dbReference type="EMBL" id="CP045892">
    <property type="protein sequence ID" value="QQP53083.1"/>
    <property type="molecule type" value="Genomic_DNA"/>
</dbReference>
<proteinExistence type="predicted"/>
<dbReference type="Proteomes" id="UP000595437">
    <property type="component" value="Chromosome 11"/>
</dbReference>
<evidence type="ECO:0000313" key="5">
    <source>
        <dbReference type="EMBL" id="QQP55935.1"/>
    </source>
</evidence>
<dbReference type="AlphaFoldDB" id="A0A7T8K1Y7"/>
<dbReference type="Proteomes" id="UP000595437">
    <property type="component" value="Chromosome 6"/>
</dbReference>
<dbReference type="EMBL" id="CP045900">
    <property type="protein sequence ID" value="QQP41875.1"/>
    <property type="molecule type" value="Genomic_DNA"/>
</dbReference>
<organism evidence="2 6">
    <name type="scientific">Caligus rogercresseyi</name>
    <name type="common">Sea louse</name>
    <dbReference type="NCBI Taxonomy" id="217165"/>
    <lineage>
        <taxon>Eukaryota</taxon>
        <taxon>Metazoa</taxon>
        <taxon>Ecdysozoa</taxon>
        <taxon>Arthropoda</taxon>
        <taxon>Crustacea</taxon>
        <taxon>Multicrustacea</taxon>
        <taxon>Hexanauplia</taxon>
        <taxon>Copepoda</taxon>
        <taxon>Siphonostomatoida</taxon>
        <taxon>Caligidae</taxon>
        <taxon>Caligus</taxon>
    </lineage>
</organism>
<dbReference type="EMBL" id="CP045890">
    <property type="protein sequence ID" value="QQP55935.1"/>
    <property type="molecule type" value="Genomic_DNA"/>
</dbReference>
<name>A0A7T8K1Y7_CALRO</name>
<evidence type="ECO:0000313" key="6">
    <source>
        <dbReference type="Proteomes" id="UP000595437"/>
    </source>
</evidence>
<dbReference type="Proteomes" id="UP000595437">
    <property type="component" value="Chromosome 3"/>
</dbReference>
<dbReference type="Proteomes" id="UP000595437">
    <property type="component" value="Chromosome 1"/>
</dbReference>
<evidence type="ECO:0000313" key="1">
    <source>
        <dbReference type="EMBL" id="QQP40742.1"/>
    </source>
</evidence>
<evidence type="ECO:0000313" key="4">
    <source>
        <dbReference type="EMBL" id="QQP53083.1"/>
    </source>
</evidence>
<reference evidence="6" key="1">
    <citation type="submission" date="2021-01" db="EMBL/GenBank/DDBJ databases">
        <title>Caligus Genome Assembly.</title>
        <authorList>
            <person name="Gallardo-Escarate C."/>
        </authorList>
    </citation>
    <scope>NUCLEOTIDE SEQUENCE [LARGE SCALE GENOMIC DNA]</scope>
</reference>
<evidence type="ECO:0000313" key="2">
    <source>
        <dbReference type="EMBL" id="QQP41875.1"/>
    </source>
</evidence>
<protein>
    <submittedName>
        <fullName evidence="2">Bloom syndrome protein -like protein</fullName>
    </submittedName>
</protein>
<keyword evidence="6" id="KW-1185">Reference proteome</keyword>
<sequence length="51" mass="5939">MKSPKWFLSSFNRQNLAYEVQPENPSKTAMLPFPWTATVKWLLSCLAPRVK</sequence>
<gene>
    <name evidence="5" type="ORF">FKW44_000435</name>
    <name evidence="4" type="ORF">FKW44_005425</name>
    <name evidence="3" type="ORF">FKW44_009828</name>
    <name evidence="1" type="ORF">FKW44_014892</name>
    <name evidence="2" type="ORF">FKW44_016370</name>
</gene>
<reference evidence="2" key="2">
    <citation type="journal article" name="Sci. Data">
        <title>Chromosome-scale genome assembly of the sea louse Caligus rogercresseyi by SMRT sequencing and Hi-C analysis.</title>
        <authorList>
            <person name="Gallardo-Escarate C."/>
            <person name="Valenzuela-Munoz V."/>
            <person name="Nunez-Acuna G."/>
            <person name="Valenzuela-Miranda D."/>
            <person name="Goncalves A.T."/>
            <person name="Escobar-Sepulveda H."/>
            <person name="Liachko I."/>
            <person name="Nelson B."/>
            <person name="Roberts S."/>
            <person name="Warren W."/>
        </authorList>
    </citation>
    <scope>NUCLEOTIDE SEQUENCE</scope>
    <source>
        <tissue evidence="2">Whole tissue</tissue>
    </source>
</reference>
<dbReference type="EMBL" id="CP045899">
    <property type="protein sequence ID" value="QQP40742.1"/>
    <property type="molecule type" value="Genomic_DNA"/>
</dbReference>
<dbReference type="Proteomes" id="UP000595437">
    <property type="component" value="Chromosome 10"/>
</dbReference>